<comment type="caution">
    <text evidence="5">The sequence shown here is derived from an EMBL/GenBank/DDBJ whole genome shotgun (WGS) entry which is preliminary data.</text>
</comment>
<dbReference type="InterPro" id="IPR050955">
    <property type="entry name" value="Plant_Biomass_Hydrol_Est"/>
</dbReference>
<dbReference type="EMBL" id="WPCU01000005">
    <property type="protein sequence ID" value="MVA76220.1"/>
    <property type="molecule type" value="Genomic_DNA"/>
</dbReference>
<name>A0A6A9V0Z7_9ACTN</name>
<dbReference type="PANTHER" id="PTHR43037:SF5">
    <property type="entry name" value="FERULOYL ESTERASE"/>
    <property type="match status" value="1"/>
</dbReference>
<accession>A0A6A9V0Z7</accession>
<evidence type="ECO:0000256" key="2">
    <source>
        <dbReference type="ARBA" id="ARBA00022801"/>
    </source>
</evidence>
<sequence>MSRRWVLSGLLLAAAACHPSPPPPPPPPPSPRSRLQLRARPGPVGSSSPSPGTTTLDLTNGRKGLLRVPRGEVSGLVVALHGAGGAPADALGLFEPVADEFGLVVLAPASAGPTWSMVRGGADPDTPALDAALQALFQQHSFDPSEVGVAGFSDGASYALSLGLANGDVFGKVVAFSPGFQAADRRQGRPAFFVTHGTRDEVLPIGRTSRRLVPALRRDGYDVTYHEFDGGHSVLRPHVVESLRWFSEIS</sequence>
<dbReference type="SUPFAM" id="SSF53474">
    <property type="entry name" value="alpha/beta-Hydrolases"/>
    <property type="match status" value="1"/>
</dbReference>
<dbReference type="AlphaFoldDB" id="A0A6A9V0Z7"/>
<feature type="chain" id="PRO_5039319431" evidence="4">
    <location>
        <begin position="20"/>
        <end position="250"/>
    </location>
</feature>
<evidence type="ECO:0000313" key="5">
    <source>
        <dbReference type="EMBL" id="MVA76220.1"/>
    </source>
</evidence>
<dbReference type="GO" id="GO:0016787">
    <property type="term" value="F:hydrolase activity"/>
    <property type="evidence" value="ECO:0007669"/>
    <property type="project" value="UniProtKB-KW"/>
</dbReference>
<feature type="region of interest" description="Disordered" evidence="3">
    <location>
        <begin position="16"/>
        <end position="60"/>
    </location>
</feature>
<protein>
    <submittedName>
        <fullName evidence="5">Phospholipase</fullName>
    </submittedName>
</protein>
<evidence type="ECO:0000256" key="4">
    <source>
        <dbReference type="SAM" id="SignalP"/>
    </source>
</evidence>
<organism evidence="5 6">
    <name type="scientific">Auraticoccus cholistanensis</name>
    <dbReference type="NCBI Taxonomy" id="2656650"/>
    <lineage>
        <taxon>Bacteria</taxon>
        <taxon>Bacillati</taxon>
        <taxon>Actinomycetota</taxon>
        <taxon>Actinomycetes</taxon>
        <taxon>Propionibacteriales</taxon>
        <taxon>Propionibacteriaceae</taxon>
        <taxon>Auraticoccus</taxon>
    </lineage>
</organism>
<gene>
    <name evidence="5" type="ORF">GC722_09310</name>
</gene>
<dbReference type="Gene3D" id="3.40.50.1820">
    <property type="entry name" value="alpha/beta hydrolase"/>
    <property type="match status" value="1"/>
</dbReference>
<evidence type="ECO:0000256" key="3">
    <source>
        <dbReference type="SAM" id="MobiDB-lite"/>
    </source>
</evidence>
<reference evidence="5 6" key="1">
    <citation type="submission" date="2019-12" db="EMBL/GenBank/DDBJ databases">
        <title>Auraticoccus cholistani sp. nov., an actinomycete isolated from soil of Cholistan desert.</title>
        <authorList>
            <person name="Cheema M.T."/>
        </authorList>
    </citation>
    <scope>NUCLEOTIDE SEQUENCE [LARGE SCALE GENOMIC DNA]</scope>
    <source>
        <strain evidence="5 6">F435</strain>
    </source>
</reference>
<dbReference type="InterPro" id="IPR029058">
    <property type="entry name" value="AB_hydrolase_fold"/>
</dbReference>
<keyword evidence="6" id="KW-1185">Reference proteome</keyword>
<keyword evidence="2" id="KW-0378">Hydrolase</keyword>
<evidence type="ECO:0000256" key="1">
    <source>
        <dbReference type="ARBA" id="ARBA00022729"/>
    </source>
</evidence>
<dbReference type="PROSITE" id="PS51257">
    <property type="entry name" value="PROKAR_LIPOPROTEIN"/>
    <property type="match status" value="1"/>
</dbReference>
<feature type="compositionally biased region" description="Pro residues" evidence="3">
    <location>
        <begin position="19"/>
        <end position="31"/>
    </location>
</feature>
<feature type="signal peptide" evidence="4">
    <location>
        <begin position="1"/>
        <end position="19"/>
    </location>
</feature>
<feature type="compositionally biased region" description="Low complexity" evidence="3">
    <location>
        <begin position="32"/>
        <end position="55"/>
    </location>
</feature>
<keyword evidence="1 4" id="KW-0732">Signal</keyword>
<evidence type="ECO:0000313" key="6">
    <source>
        <dbReference type="Proteomes" id="UP000435304"/>
    </source>
</evidence>
<dbReference type="PANTHER" id="PTHR43037">
    <property type="entry name" value="UNNAMED PRODUCT-RELATED"/>
    <property type="match status" value="1"/>
</dbReference>
<proteinExistence type="predicted"/>
<dbReference type="Proteomes" id="UP000435304">
    <property type="component" value="Unassembled WGS sequence"/>
</dbReference>